<accession>A0A7Z8YQB5</accession>
<reference evidence="1 2" key="1">
    <citation type="submission" date="2018-11" db="EMBL/GenBank/DDBJ databases">
        <authorList>
            <consortium name="Pathogen Informatics"/>
        </authorList>
    </citation>
    <scope>NUCLEOTIDE SEQUENCE [LARGE SCALE GENOMIC DNA]</scope>
    <source>
        <strain evidence="1 2">NCTC12929</strain>
    </source>
</reference>
<protein>
    <recommendedName>
        <fullName evidence="3">Pyruvate decarboxylase</fullName>
    </recommendedName>
</protein>
<dbReference type="EMBL" id="UYIV01000001">
    <property type="protein sequence ID" value="VDH05279.1"/>
    <property type="molecule type" value="Genomic_DNA"/>
</dbReference>
<name>A0A7Z8YQB5_9FLAO</name>
<proteinExistence type="predicted"/>
<comment type="caution">
    <text evidence="1">The sequence shown here is derived from an EMBL/GenBank/DDBJ whole genome shotgun (WGS) entry which is preliminary data.</text>
</comment>
<dbReference type="AlphaFoldDB" id="A0A7Z8YQB5"/>
<sequence>MQSVLETMKHKHRLLLLGVLVATTAVCMKARAQKTVTHIPEVVVQKKKKTILYTRLNIFPEVEEIREVTENHFFNTIYERISKSNDLRILQTNGYVNMEENLQEQVAELCQNNDADFVVIPSIKFFKVGFGKYIFSSQVVVTLDLYNAQGHLVSSSVYDTLKRKGRMFGSAESSIKKGTMGAYKMMKKNIP</sequence>
<evidence type="ECO:0000313" key="1">
    <source>
        <dbReference type="EMBL" id="VDH05279.1"/>
    </source>
</evidence>
<evidence type="ECO:0008006" key="3">
    <source>
        <dbReference type="Google" id="ProtNLM"/>
    </source>
</evidence>
<dbReference type="Proteomes" id="UP000270205">
    <property type="component" value="Unassembled WGS sequence"/>
</dbReference>
<evidence type="ECO:0000313" key="2">
    <source>
        <dbReference type="Proteomes" id="UP000270205"/>
    </source>
</evidence>
<organism evidence="1 2">
    <name type="scientific">Bergeyella zoohelcum</name>
    <dbReference type="NCBI Taxonomy" id="1015"/>
    <lineage>
        <taxon>Bacteria</taxon>
        <taxon>Pseudomonadati</taxon>
        <taxon>Bacteroidota</taxon>
        <taxon>Flavobacteriia</taxon>
        <taxon>Flavobacteriales</taxon>
        <taxon>Weeksellaceae</taxon>
        <taxon>Bergeyella</taxon>
    </lineage>
</organism>
<gene>
    <name evidence="1" type="ORF">NCTC12929_01850</name>
</gene>